<dbReference type="AlphaFoldDB" id="A0A556RCS1"/>
<proteinExistence type="predicted"/>
<sequence>MTSLDFIQSLKRKNCHRSNLLERGDILKGRLHSADYRVLANTDAGYDQQAYSVDSSYDHGHMWQAHGSAGRVGKDRQGWQITSAIHLSTC</sequence>
<protein>
    <submittedName>
        <fullName evidence="1">Uncharacterized protein</fullName>
    </submittedName>
</protein>
<evidence type="ECO:0000313" key="1">
    <source>
        <dbReference type="EMBL" id="TSJ86687.1"/>
    </source>
</evidence>
<organism evidence="1 2">
    <name type="scientific">Bifidobacterium asteroides</name>
    <dbReference type="NCBI Taxonomy" id="1684"/>
    <lineage>
        <taxon>Bacteria</taxon>
        <taxon>Bacillati</taxon>
        <taxon>Actinomycetota</taxon>
        <taxon>Actinomycetes</taxon>
        <taxon>Bifidobacteriales</taxon>
        <taxon>Bifidobacteriaceae</taxon>
        <taxon>Bifidobacterium</taxon>
    </lineage>
</organism>
<accession>A0A556RCS1</accession>
<name>A0A556RCS1_9BIFI</name>
<dbReference type="EMBL" id="VMHJ01000001">
    <property type="protein sequence ID" value="TSJ86687.1"/>
    <property type="molecule type" value="Genomic_DNA"/>
</dbReference>
<dbReference type="Proteomes" id="UP000317536">
    <property type="component" value="Unassembled WGS sequence"/>
</dbReference>
<evidence type="ECO:0000313" key="2">
    <source>
        <dbReference type="Proteomes" id="UP000317536"/>
    </source>
</evidence>
<reference evidence="1 2" key="1">
    <citation type="submission" date="2019-07" db="EMBL/GenBank/DDBJ databases">
        <title>Bifidobacterium asteroides genomes.</title>
        <authorList>
            <person name="Zheng H."/>
        </authorList>
    </citation>
    <scope>NUCLEOTIDE SEQUENCE [LARGE SCALE GENOMIC DNA]</scope>
    <source>
        <strain evidence="1 2">W8111</strain>
    </source>
</reference>
<gene>
    <name evidence="1" type="ORF">FPK29_03195</name>
</gene>
<comment type="caution">
    <text evidence="1">The sequence shown here is derived from an EMBL/GenBank/DDBJ whole genome shotgun (WGS) entry which is preliminary data.</text>
</comment>